<evidence type="ECO:0000256" key="5">
    <source>
        <dbReference type="ARBA" id="ARBA00022679"/>
    </source>
</evidence>
<reference evidence="12" key="1">
    <citation type="submission" date="2017-05" db="EMBL/GenBank/DDBJ databases">
        <title>Complete and WGS of Bordetella genogroups.</title>
        <authorList>
            <person name="Spilker T."/>
            <person name="Lipuma J."/>
        </authorList>
    </citation>
    <scope>NUCLEOTIDE SEQUENCE</scope>
    <source>
        <strain evidence="12">AU21707</strain>
    </source>
</reference>
<proteinExistence type="inferred from homology"/>
<accession>A0A261R042</accession>
<evidence type="ECO:0000256" key="3">
    <source>
        <dbReference type="ARBA" id="ARBA00011970"/>
    </source>
</evidence>
<dbReference type="EMBL" id="NEVJ01000003">
    <property type="protein sequence ID" value="OZI18394.1"/>
    <property type="molecule type" value="Genomic_DNA"/>
</dbReference>
<evidence type="ECO:0000256" key="6">
    <source>
        <dbReference type="ARBA" id="ARBA00022737"/>
    </source>
</evidence>
<dbReference type="InterPro" id="IPR051939">
    <property type="entry name" value="Glycosyltr_41/O-GlcNAc_trsf"/>
</dbReference>
<dbReference type="Pfam" id="PF13181">
    <property type="entry name" value="TPR_8"/>
    <property type="match status" value="1"/>
</dbReference>
<evidence type="ECO:0000259" key="11">
    <source>
        <dbReference type="Pfam" id="PF13844"/>
    </source>
</evidence>
<dbReference type="InterPro" id="IPR019734">
    <property type="entry name" value="TPR_rpt"/>
</dbReference>
<dbReference type="SUPFAM" id="SSF48452">
    <property type="entry name" value="TPR-like"/>
    <property type="match status" value="2"/>
</dbReference>
<feature type="repeat" description="TPR" evidence="8">
    <location>
        <begin position="42"/>
        <end position="75"/>
    </location>
</feature>
<name>A0A261R042_9BORD</name>
<evidence type="ECO:0000313" key="12">
    <source>
        <dbReference type="EMBL" id="OZI18394.1"/>
    </source>
</evidence>
<evidence type="ECO:0000256" key="2">
    <source>
        <dbReference type="ARBA" id="ARBA00005386"/>
    </source>
</evidence>
<dbReference type="OrthoDB" id="101857at2"/>
<organism evidence="12 13">
    <name type="scientific">Bordetella genomosp. 9</name>
    <dbReference type="NCBI Taxonomy" id="1416803"/>
    <lineage>
        <taxon>Bacteria</taxon>
        <taxon>Pseudomonadati</taxon>
        <taxon>Pseudomonadota</taxon>
        <taxon>Betaproteobacteria</taxon>
        <taxon>Burkholderiales</taxon>
        <taxon>Alcaligenaceae</taxon>
        <taxon>Bordetella</taxon>
    </lineage>
</organism>
<keyword evidence="5" id="KW-0808">Transferase</keyword>
<dbReference type="SMART" id="SM00028">
    <property type="entry name" value="TPR"/>
    <property type="match status" value="4"/>
</dbReference>
<dbReference type="Proteomes" id="UP000216857">
    <property type="component" value="Unassembled WGS sequence"/>
</dbReference>
<dbReference type="Gene3D" id="3.40.50.11380">
    <property type="match status" value="1"/>
</dbReference>
<feature type="domain" description="Glycosyltransferase 2-like" evidence="10">
    <location>
        <begin position="979"/>
        <end position="1096"/>
    </location>
</feature>
<comment type="caution">
    <text evidence="12">The sequence shown here is derived from an EMBL/GenBank/DDBJ whole genome shotgun (WGS) entry which is preliminary data.</text>
</comment>
<gene>
    <name evidence="12" type="ORF">CAL26_11735</name>
</gene>
<comment type="pathway">
    <text evidence="1">Protein modification; protein glycosylation.</text>
</comment>
<feature type="repeat" description="TPR" evidence="8">
    <location>
        <begin position="110"/>
        <end position="143"/>
    </location>
</feature>
<dbReference type="SUPFAM" id="SSF53448">
    <property type="entry name" value="Nucleotide-diphospho-sugar transferases"/>
    <property type="match status" value="1"/>
</dbReference>
<dbReference type="CDD" id="cd00761">
    <property type="entry name" value="Glyco_tranf_GTA_type"/>
    <property type="match status" value="1"/>
</dbReference>
<keyword evidence="13" id="KW-1185">Reference proteome</keyword>
<evidence type="ECO:0000256" key="8">
    <source>
        <dbReference type="PROSITE-ProRule" id="PRU00339"/>
    </source>
</evidence>
<dbReference type="SUPFAM" id="SSF53756">
    <property type="entry name" value="UDP-Glycosyltransferase/glycogen phosphorylase"/>
    <property type="match status" value="1"/>
</dbReference>
<sequence length="1240" mass="137947">MAKSHRPSPPARRSGPGAAPVAQVPLTVDQLRALTKKSPDDVKAWLALGTMLSKAKELEGARHAAEKVVELAPEDPHGWVLLAQVETQCSNDPVARQHFEHAISLNDKLPGAYHGLADVFWRMNNSHEGLKYINRSLELNPDSLAAIWTKAQLLVGTFRFEEAIALQEELIRRDPQARYSHMTNLASTKRDLGLLDESEATYREAIKLSPKHNASAFSNWLTLLHYMPEKTAEEILEACKQWVAYYPPNKDVKRPVPADRSPSRKLRIGMFSDGFRQHPVGAMTTTALEQLSQHGIELYLYTTTSTVDHITKRLQAVAAKWTPIMQVGDDALAEMFREDEIDILIDLAGYNAGTHMRTMTLEPAPILVKWVGGLINTTGLETIDYLITDSVESPPGSDHMYTEKLIRMPDDYICYVPPPRLPEVGPLPASKHGYVTFGCFNNPTKINDVLLTRWAELMQAVPGSHLFLKGAGYGTESMRKRIQDFMAGHGIEADRLRMEGQSPHYQLFECYNDVDVALDPWPYSGGLTTCEALLMGVPVVTLPGPTFAGRHSATHLANVAMPELIVKDWDEYRARCVGLVSDLDSLATIRRHLRQILLESPVCNAPRFAGHLATAFRAIWQRYCAGKAPGAVAFTPDGKPWFEDEDAPMEVVRPDTDALPPEPEKSDSFQFGIKGKVVAVDHGGTLYNTPIFQVPNRTKALSIVVLDPASRIQDVARLKYEKVMHHHQSHIALGDGEPGVLYTCLNSELSGTLEPLPSGKQQPFMQQPASLLAKLPIATVRLDRIDGLETLDWLVLNDSHDNKKILQGAEDLLPNLLIVHVRVMFVDVFKKQTDLGTVSKLVAKHGFRLLRLDNHRAASLFSDPILRQQHANVHSQMLSCDAIFVPDDQRIKTLDDNQRAKLAFILHTAYRSPDLAHRVLEAGSAAAAASYLATQLPKAPAKPVAAPPQAQADAGTTTDAIEAPAVLKGKDVAHRLCLGIPVYNEDKYLEQTILSLKKQDVDSVRFLVSDNASSDRSAELLRDLAAGDERFELVRQPENIGALKNWKFLFEQTSSEYFMWLGGHDYLSDGYLRKTLNAIAAAPGTAMACGMPHSVMDGRTGPVPAAVYDFSDESPVVRYMNSVAKVANCTILHSVFRRAALEGFEITGTISWDHVLISRLLWTGKLQYVDDAAYYRRYFGQRDTSTEQRMTGQKRALPRADFYDYYLKDFTKLAQPALPAAEFEKLRKEILRVLKARFGN</sequence>
<feature type="compositionally biased region" description="Low complexity" evidence="9">
    <location>
        <begin position="11"/>
        <end position="20"/>
    </location>
</feature>
<keyword evidence="6" id="KW-0677">Repeat</keyword>
<dbReference type="Pfam" id="PF00535">
    <property type="entry name" value="Glycos_transf_2"/>
    <property type="match status" value="1"/>
</dbReference>
<dbReference type="GO" id="GO:0097363">
    <property type="term" value="F:protein O-acetylglucosaminyltransferase activity"/>
    <property type="evidence" value="ECO:0007669"/>
    <property type="project" value="UniProtKB-EC"/>
</dbReference>
<evidence type="ECO:0000256" key="1">
    <source>
        <dbReference type="ARBA" id="ARBA00004922"/>
    </source>
</evidence>
<keyword evidence="7 8" id="KW-0802">TPR repeat</keyword>
<protein>
    <recommendedName>
        <fullName evidence="3">protein O-GlcNAc transferase</fullName>
        <ecNumber evidence="3">2.4.1.255</ecNumber>
    </recommendedName>
</protein>
<comment type="similarity">
    <text evidence="2">Belongs to the glycosyltransferase 41 family. O-GlcNAc transferase subfamily.</text>
</comment>
<dbReference type="Gene3D" id="1.25.40.10">
    <property type="entry name" value="Tetratricopeptide repeat domain"/>
    <property type="match status" value="1"/>
</dbReference>
<dbReference type="InterPro" id="IPR001173">
    <property type="entry name" value="Glyco_trans_2-like"/>
</dbReference>
<dbReference type="InterPro" id="IPR029044">
    <property type="entry name" value="Nucleotide-diphossugar_trans"/>
</dbReference>
<feature type="domain" description="O-GlcNAc transferase C-terminal" evidence="11">
    <location>
        <begin position="435"/>
        <end position="609"/>
    </location>
</feature>
<dbReference type="InterPro" id="IPR011990">
    <property type="entry name" value="TPR-like_helical_dom_sf"/>
</dbReference>
<evidence type="ECO:0000256" key="9">
    <source>
        <dbReference type="SAM" id="MobiDB-lite"/>
    </source>
</evidence>
<dbReference type="EC" id="2.4.1.255" evidence="3"/>
<keyword evidence="4" id="KW-0328">Glycosyltransferase</keyword>
<dbReference type="PANTHER" id="PTHR44835">
    <property type="entry name" value="UDP-N-ACETYLGLUCOSAMINE--PEPTIDE N-ACETYLGLUCOSAMINYLTRANSFERASE SPINDLY-RELATED"/>
    <property type="match status" value="1"/>
</dbReference>
<dbReference type="Pfam" id="PF13844">
    <property type="entry name" value="Glyco_transf_41"/>
    <property type="match status" value="2"/>
</dbReference>
<dbReference type="PROSITE" id="PS50005">
    <property type="entry name" value="TPR"/>
    <property type="match status" value="2"/>
</dbReference>
<evidence type="ECO:0000313" key="13">
    <source>
        <dbReference type="Proteomes" id="UP000216857"/>
    </source>
</evidence>
<dbReference type="AlphaFoldDB" id="A0A261R042"/>
<dbReference type="InterPro" id="IPR029489">
    <property type="entry name" value="OGT/SEC/SPY_C"/>
</dbReference>
<feature type="region of interest" description="Disordered" evidence="9">
    <location>
        <begin position="1"/>
        <end position="23"/>
    </location>
</feature>
<feature type="domain" description="O-GlcNAc transferase C-terminal" evidence="11">
    <location>
        <begin position="262"/>
        <end position="412"/>
    </location>
</feature>
<dbReference type="PANTHER" id="PTHR44835:SF1">
    <property type="entry name" value="PROTEIN O-GLCNAC TRANSFERASE"/>
    <property type="match status" value="1"/>
</dbReference>
<evidence type="ECO:0000256" key="7">
    <source>
        <dbReference type="ARBA" id="ARBA00022803"/>
    </source>
</evidence>
<dbReference type="Pfam" id="PF13432">
    <property type="entry name" value="TPR_16"/>
    <property type="match status" value="2"/>
</dbReference>
<evidence type="ECO:0000259" key="10">
    <source>
        <dbReference type="Pfam" id="PF00535"/>
    </source>
</evidence>
<evidence type="ECO:0000256" key="4">
    <source>
        <dbReference type="ARBA" id="ARBA00022676"/>
    </source>
</evidence>
<dbReference type="Gene3D" id="3.90.550.10">
    <property type="entry name" value="Spore Coat Polysaccharide Biosynthesis Protein SpsA, Chain A"/>
    <property type="match status" value="1"/>
</dbReference>
<dbReference type="Gene3D" id="3.40.50.2000">
    <property type="entry name" value="Glycogen Phosphorylase B"/>
    <property type="match status" value="1"/>
</dbReference>